<dbReference type="Proteomes" id="UP000000933">
    <property type="component" value="Chromosome"/>
</dbReference>
<dbReference type="Pfam" id="PF02518">
    <property type="entry name" value="HATPase_c"/>
    <property type="match status" value="1"/>
</dbReference>
<feature type="region of interest" description="Disordered" evidence="8">
    <location>
        <begin position="199"/>
        <end position="245"/>
    </location>
</feature>
<dbReference type="InterPro" id="IPR003594">
    <property type="entry name" value="HATPase_dom"/>
</dbReference>
<proteinExistence type="predicted"/>
<keyword evidence="7" id="KW-0902">Two-component regulatory system</keyword>
<evidence type="ECO:0000256" key="4">
    <source>
        <dbReference type="ARBA" id="ARBA00022741"/>
    </source>
</evidence>
<dbReference type="KEGG" id="srm:SRM_02840"/>
<protein>
    <recommendedName>
        <fullName evidence="2">histidine kinase</fullName>
        <ecNumber evidence="2">2.7.13.3</ecNumber>
    </recommendedName>
</protein>
<keyword evidence="5 10" id="KW-0418">Kinase</keyword>
<dbReference type="InterPro" id="IPR004358">
    <property type="entry name" value="Sig_transdc_His_kin-like_C"/>
</dbReference>
<dbReference type="PROSITE" id="PS50109">
    <property type="entry name" value="HIS_KIN"/>
    <property type="match status" value="1"/>
</dbReference>
<dbReference type="InterPro" id="IPR005467">
    <property type="entry name" value="His_kinase_dom"/>
</dbReference>
<evidence type="ECO:0000256" key="5">
    <source>
        <dbReference type="ARBA" id="ARBA00022777"/>
    </source>
</evidence>
<keyword evidence="4" id="KW-0547">Nucleotide-binding</keyword>
<dbReference type="PRINTS" id="PR00344">
    <property type="entry name" value="BCTRLSENSOR"/>
</dbReference>
<evidence type="ECO:0000256" key="8">
    <source>
        <dbReference type="SAM" id="MobiDB-lite"/>
    </source>
</evidence>
<gene>
    <name evidence="10" type="ordered locus">SRM_02840</name>
</gene>
<dbReference type="InterPro" id="IPR036890">
    <property type="entry name" value="HATPase_C_sf"/>
</dbReference>
<evidence type="ECO:0000259" key="9">
    <source>
        <dbReference type="PROSITE" id="PS50109"/>
    </source>
</evidence>
<evidence type="ECO:0000313" key="11">
    <source>
        <dbReference type="Proteomes" id="UP000000933"/>
    </source>
</evidence>
<dbReference type="Gene3D" id="3.30.565.10">
    <property type="entry name" value="Histidine kinase-like ATPase, C-terminal domain"/>
    <property type="match status" value="1"/>
</dbReference>
<feature type="domain" description="Histidine kinase" evidence="9">
    <location>
        <begin position="255"/>
        <end position="458"/>
    </location>
</feature>
<dbReference type="PANTHER" id="PTHR42878">
    <property type="entry name" value="TWO-COMPONENT HISTIDINE KINASE"/>
    <property type="match status" value="1"/>
</dbReference>
<dbReference type="GO" id="GO:0005524">
    <property type="term" value="F:ATP binding"/>
    <property type="evidence" value="ECO:0007669"/>
    <property type="project" value="UniProtKB-KW"/>
</dbReference>
<dbReference type="GO" id="GO:0007234">
    <property type="term" value="P:osmosensory signaling via phosphorelay pathway"/>
    <property type="evidence" value="ECO:0007669"/>
    <property type="project" value="TreeGrafter"/>
</dbReference>
<dbReference type="GO" id="GO:0004673">
    <property type="term" value="F:protein histidine kinase activity"/>
    <property type="evidence" value="ECO:0007669"/>
    <property type="project" value="UniProtKB-EC"/>
</dbReference>
<evidence type="ECO:0000256" key="2">
    <source>
        <dbReference type="ARBA" id="ARBA00012438"/>
    </source>
</evidence>
<dbReference type="EMBL" id="FP565814">
    <property type="protein sequence ID" value="CBH25761.1"/>
    <property type="molecule type" value="Genomic_DNA"/>
</dbReference>
<keyword evidence="3" id="KW-0808">Transferase</keyword>
<dbReference type="SMART" id="SM00387">
    <property type="entry name" value="HATPase_c"/>
    <property type="match status" value="1"/>
</dbReference>
<sequence>MLGKGPGGHPRAHLGVRQRHELLLEHGRLVFDLRVGLHLRLLPEAARVPTHVLQLLFEGDRHPVVSGRVDVREVAGRGPPTLGVGGHRVAQKANLCGFHGRIGPAKKARRAYNPIKHRATTTDHRSTRQGGFVIDAFISVLKWKASSEKVGNIYTNPRPGWPLPPRQTRRADRWPVLRRCPAGVGVRFATPRTTALPPFIAPFPSMPPDTSPERPSVPTLEVPSTPSGAESPDAAEGASSPADGRDEALKHLTSVLTRHLAPLANTIARHADRLVDAPDPKRRRESAMDVLAASAQIDDLLAALRHYSRPVDASAQRVPVADVVEDTIGLLDDTAQTRVRMKVEPEADAPIDADPALLRQALLNLLQNGLEATTAPETVLLRAARTDAAPQVAFEVWNDGEIELDDPSVVFQPFYSARPQHLGLGLPIAAHIAEQHDGSLRLSTNSVADGGTCFTLQV</sequence>
<dbReference type="AlphaFoldDB" id="D5HCK6"/>
<dbReference type="SUPFAM" id="SSF55874">
    <property type="entry name" value="ATPase domain of HSP90 chaperone/DNA topoisomerase II/histidine kinase"/>
    <property type="match status" value="1"/>
</dbReference>
<keyword evidence="6" id="KW-0067">ATP-binding</keyword>
<accession>D5HCK6</accession>
<feature type="compositionally biased region" description="Pro residues" evidence="8">
    <location>
        <begin position="199"/>
        <end position="210"/>
    </location>
</feature>
<organism evidence="10 11">
    <name type="scientific">Salinibacter ruber (strain M8)</name>
    <dbReference type="NCBI Taxonomy" id="761659"/>
    <lineage>
        <taxon>Bacteria</taxon>
        <taxon>Pseudomonadati</taxon>
        <taxon>Rhodothermota</taxon>
        <taxon>Rhodothermia</taxon>
        <taxon>Rhodothermales</taxon>
        <taxon>Salinibacteraceae</taxon>
        <taxon>Salinibacter</taxon>
    </lineage>
</organism>
<evidence type="ECO:0000256" key="3">
    <source>
        <dbReference type="ARBA" id="ARBA00022679"/>
    </source>
</evidence>
<dbReference type="InterPro" id="IPR050351">
    <property type="entry name" value="BphY/WalK/GraS-like"/>
</dbReference>
<reference evidence="10 11" key="1">
    <citation type="journal article" date="2010" name="ISME J.">
        <title>Fine-scale evolution: genomic, phenotypic and ecological differentiation in two coexisting Salinibacter ruber strains.</title>
        <authorList>
            <person name="Pena A."/>
            <person name="Teeling H."/>
            <person name="Huerta-Cepas J."/>
            <person name="Santos F."/>
            <person name="Yarza P."/>
            <person name="Brito-Echeverria J."/>
            <person name="Lucio M."/>
            <person name="Schmitt-Kopplin P."/>
            <person name="Meseguer I."/>
            <person name="Schenowitz C."/>
            <person name="Dossat C."/>
            <person name="Barbe V."/>
            <person name="Dopazo J."/>
            <person name="Rossello-Mora R."/>
            <person name="Schuler M."/>
            <person name="Glockner F.O."/>
            <person name="Amann R."/>
            <person name="Gabaldon T."/>
            <person name="Anton J."/>
        </authorList>
    </citation>
    <scope>NUCLEOTIDE SEQUENCE [LARGE SCALE GENOMIC DNA]</scope>
    <source>
        <strain evidence="10 11">M8</strain>
    </source>
</reference>
<dbReference type="HOGENOM" id="CLU_047962_0_0_10"/>
<dbReference type="PANTHER" id="PTHR42878:SF7">
    <property type="entry name" value="SENSOR HISTIDINE KINASE GLRK"/>
    <property type="match status" value="1"/>
</dbReference>
<dbReference type="GO" id="GO:0030295">
    <property type="term" value="F:protein kinase activator activity"/>
    <property type="evidence" value="ECO:0007669"/>
    <property type="project" value="TreeGrafter"/>
</dbReference>
<evidence type="ECO:0000256" key="1">
    <source>
        <dbReference type="ARBA" id="ARBA00000085"/>
    </source>
</evidence>
<evidence type="ECO:0000313" key="10">
    <source>
        <dbReference type="EMBL" id="CBH25761.1"/>
    </source>
</evidence>
<evidence type="ECO:0000256" key="6">
    <source>
        <dbReference type="ARBA" id="ARBA00022840"/>
    </source>
</evidence>
<comment type="catalytic activity">
    <reaction evidence="1">
        <text>ATP + protein L-histidine = ADP + protein N-phospho-L-histidine.</text>
        <dbReference type="EC" id="2.7.13.3"/>
    </reaction>
</comment>
<dbReference type="GO" id="GO:0000156">
    <property type="term" value="F:phosphorelay response regulator activity"/>
    <property type="evidence" value="ECO:0007669"/>
    <property type="project" value="TreeGrafter"/>
</dbReference>
<name>D5HCK6_SALRM</name>
<reference evidence="11" key="2">
    <citation type="submission" date="2010-04" db="EMBL/GenBank/DDBJ databases">
        <title>Genome sequence of Salinibacter ruber M8.</title>
        <authorList>
            <consortium name="Genoscope"/>
        </authorList>
    </citation>
    <scope>NUCLEOTIDE SEQUENCE [LARGE SCALE GENOMIC DNA]</scope>
    <source>
        <strain evidence="11">M8</strain>
    </source>
</reference>
<evidence type="ECO:0000256" key="7">
    <source>
        <dbReference type="ARBA" id="ARBA00023012"/>
    </source>
</evidence>
<dbReference type="EC" id="2.7.13.3" evidence="2"/>